<feature type="region of interest" description="Disordered" evidence="1">
    <location>
        <begin position="188"/>
        <end position="258"/>
    </location>
</feature>
<dbReference type="OMA" id="GRHFWAQ"/>
<dbReference type="Pfam" id="PF08616">
    <property type="entry name" value="SPA"/>
    <property type="match status" value="1"/>
</dbReference>
<evidence type="ECO:0000256" key="2">
    <source>
        <dbReference type="SAM" id="SignalP"/>
    </source>
</evidence>
<sequence>MSGGGNHCSFVLLAEFHLLEGAQLKYQFPQPLGIDEGVLAMSMLPDGAETQLDDWTVFFLNQTPFNTIQPVLALDDADTSVRSSVVGDQPDLLCVLNLVRTKHDKTWERGAKVLALAICTRHPFIQIFKPVLLMALDDYFLNPSQDCLSRLFDAVNSMDLAGAPSLSRAEKLLMRTSERKDLFAEKFQPPTNANNAPPVPAKQHQPSDSFDSGGEAGSSHDGQSVLSGSSQTLVGSSITSPGRKRRSTGASVTSVFPNGNALRSHPAVAMAAATKDTHYYHTTVQYKDHQLPIKMPLFTFPEEVGDYSLITLVKLFHSPTLVSGPHHPHLHTNGPATHPIIILFNALVTGKRIIFLGHRKPAGEVSTFVLAACALGSGCGAVLRGFIERAFPYANLNNKDEWESVPAYIAGVTNPIFEQLGTWDVLFNIATGNVTISKDILTTYPPTPPAAGFGSASISRERAATLRTENSIGSEDGTGRDASKTDNADNLFIEDIRAAIDYHYGENAVRLRFTEYVTRFVRLASRYEEEVTGTTQIGYPSQPFIEGGQGRLPQLGSGIMFNDDASLMKELAANSHRLEGFRHTTSHRYLMADFAKQQIHNRIKGCDVLHQIFRLKHAKISDMEASVIMRTLVENCRTYEQAVELLAMVIPTGGLTQLAFGLFHPHEIVRETTVELFDQLRSTPVGVLFLQTLNHFQRFAYVRLAHAREQRLQAEQQRYPPPLQSRAHSNSSAQSERLNGAY</sequence>
<feature type="compositionally biased region" description="Polar residues" evidence="1">
    <location>
        <begin position="726"/>
        <end position="742"/>
    </location>
</feature>
<feature type="chain" id="PRO_5003120805" description="UDENN domain-containing protein" evidence="2">
    <location>
        <begin position="22"/>
        <end position="742"/>
    </location>
</feature>
<name>D8QBP3_SCHCM</name>
<dbReference type="GO" id="GO:0051666">
    <property type="term" value="P:actin cortical patch localization"/>
    <property type="evidence" value="ECO:0007669"/>
    <property type="project" value="TreeGrafter"/>
</dbReference>
<keyword evidence="2" id="KW-0732">Signal</keyword>
<dbReference type="STRING" id="578458.D8QBP3"/>
<evidence type="ECO:0000313" key="5">
    <source>
        <dbReference type="Proteomes" id="UP000007431"/>
    </source>
</evidence>
<dbReference type="AlphaFoldDB" id="D8QBP3"/>
<dbReference type="InParanoid" id="D8QBP3"/>
<dbReference type="VEuPathDB" id="FungiDB:SCHCODRAFT_02634014"/>
<dbReference type="HOGENOM" id="CLU_009044_0_0_1"/>
<dbReference type="PANTHER" id="PTHR28245">
    <property type="entry name" value="ARF3-INTERACTING PROTEIN 1"/>
    <property type="match status" value="1"/>
</dbReference>
<organism evidence="5">
    <name type="scientific">Schizophyllum commune (strain H4-8 / FGSC 9210)</name>
    <name type="common">Split gill fungus</name>
    <dbReference type="NCBI Taxonomy" id="578458"/>
    <lineage>
        <taxon>Eukaryota</taxon>
        <taxon>Fungi</taxon>
        <taxon>Dikarya</taxon>
        <taxon>Basidiomycota</taxon>
        <taxon>Agaricomycotina</taxon>
        <taxon>Agaricomycetes</taxon>
        <taxon>Agaricomycetidae</taxon>
        <taxon>Agaricales</taxon>
        <taxon>Schizophyllaceae</taxon>
        <taxon>Schizophyllum</taxon>
    </lineage>
</organism>
<dbReference type="PROSITE" id="PS50211">
    <property type="entry name" value="DENN"/>
    <property type="match status" value="1"/>
</dbReference>
<evidence type="ECO:0000313" key="4">
    <source>
        <dbReference type="EMBL" id="EFI94792.1"/>
    </source>
</evidence>
<dbReference type="InterPro" id="IPR012860">
    <property type="entry name" value="Afi1_N"/>
</dbReference>
<dbReference type="FunCoup" id="D8QBP3">
    <property type="interactions" value="48"/>
</dbReference>
<dbReference type="GO" id="GO:0005886">
    <property type="term" value="C:plasma membrane"/>
    <property type="evidence" value="ECO:0007669"/>
    <property type="project" value="TreeGrafter"/>
</dbReference>
<evidence type="ECO:0000256" key="1">
    <source>
        <dbReference type="SAM" id="MobiDB-lite"/>
    </source>
</evidence>
<feature type="compositionally biased region" description="Polar residues" evidence="1">
    <location>
        <begin position="248"/>
        <end position="257"/>
    </location>
</feature>
<dbReference type="eggNOG" id="ENOG502QQUZ">
    <property type="taxonomic scope" value="Eukaryota"/>
</dbReference>
<reference evidence="4 5" key="1">
    <citation type="journal article" date="2010" name="Nat. Biotechnol.">
        <title>Genome sequence of the model mushroom Schizophyllum commune.</title>
        <authorList>
            <person name="Ohm R.A."/>
            <person name="de Jong J.F."/>
            <person name="Lugones L.G."/>
            <person name="Aerts A."/>
            <person name="Kothe E."/>
            <person name="Stajich J.E."/>
            <person name="de Vries R.P."/>
            <person name="Record E."/>
            <person name="Levasseur A."/>
            <person name="Baker S.E."/>
            <person name="Bartholomew K.A."/>
            <person name="Coutinho P.M."/>
            <person name="Erdmann S."/>
            <person name="Fowler T.J."/>
            <person name="Gathman A.C."/>
            <person name="Lombard V."/>
            <person name="Henrissat B."/>
            <person name="Knabe N."/>
            <person name="Kuees U."/>
            <person name="Lilly W.W."/>
            <person name="Lindquist E."/>
            <person name="Lucas S."/>
            <person name="Magnuson J.K."/>
            <person name="Piumi F."/>
            <person name="Raudaskoski M."/>
            <person name="Salamov A."/>
            <person name="Schmutz J."/>
            <person name="Schwarze F.W.M.R."/>
            <person name="vanKuyk P.A."/>
            <person name="Horton J.S."/>
            <person name="Grigoriev I.V."/>
            <person name="Woesten H.A.B."/>
        </authorList>
    </citation>
    <scope>NUCLEOTIDE SEQUENCE [LARGE SCALE GENOMIC DNA]</scope>
    <source>
        <strain evidence="5">H4-8 / FGSC 9210</strain>
    </source>
</reference>
<accession>D8QBP3</accession>
<gene>
    <name evidence="4" type="ORF">SCHCODRAFT_58916</name>
</gene>
<proteinExistence type="predicted"/>
<keyword evidence="5" id="KW-1185">Reference proteome</keyword>
<evidence type="ECO:0000259" key="3">
    <source>
        <dbReference type="PROSITE" id="PS50211"/>
    </source>
</evidence>
<dbReference type="Pfam" id="PF07792">
    <property type="entry name" value="Afi1"/>
    <property type="match status" value="1"/>
</dbReference>
<feature type="region of interest" description="Disordered" evidence="1">
    <location>
        <begin position="717"/>
        <end position="742"/>
    </location>
</feature>
<feature type="signal peptide" evidence="2">
    <location>
        <begin position="1"/>
        <end position="21"/>
    </location>
</feature>
<protein>
    <recommendedName>
        <fullName evidence="3">UDENN domain-containing protein</fullName>
    </recommendedName>
</protein>
<feature type="domain" description="UDENN" evidence="3">
    <location>
        <begin position="9"/>
        <end position="572"/>
    </location>
</feature>
<dbReference type="InterPro" id="IPR037516">
    <property type="entry name" value="Tripartite_DENN"/>
</dbReference>
<dbReference type="InterPro" id="IPR052809">
    <property type="entry name" value="Actin_polarity_regulatory"/>
</dbReference>
<dbReference type="Proteomes" id="UP000007431">
    <property type="component" value="Unassembled WGS sequence"/>
</dbReference>
<feature type="compositionally biased region" description="Polar residues" evidence="1">
    <location>
        <begin position="220"/>
        <end position="240"/>
    </location>
</feature>
<dbReference type="PANTHER" id="PTHR28245:SF1">
    <property type="entry name" value="ARF3-INTERACTING PROTEIN 1"/>
    <property type="match status" value="1"/>
</dbReference>
<dbReference type="EMBL" id="GL377309">
    <property type="protein sequence ID" value="EFI94792.1"/>
    <property type="molecule type" value="Genomic_DNA"/>
</dbReference>